<feature type="domain" description="Sulfatase N-terminal" evidence="6">
    <location>
        <begin position="23"/>
        <end position="338"/>
    </location>
</feature>
<gene>
    <name evidence="7" type="ORF">P9H32_10570</name>
</gene>
<reference evidence="7 8" key="1">
    <citation type="journal article" date="2024" name="Appl. Environ. Microbiol.">
        <title>Pontiella agarivorans sp. nov., a novel marine anaerobic bacterium capable of degrading macroalgal polysaccharides and fixing nitrogen.</title>
        <authorList>
            <person name="Liu N."/>
            <person name="Kivenson V."/>
            <person name="Peng X."/>
            <person name="Cui Z."/>
            <person name="Lankiewicz T.S."/>
            <person name="Gosselin K.M."/>
            <person name="English C.J."/>
            <person name="Blair E.M."/>
            <person name="O'Malley M.A."/>
            <person name="Valentine D.L."/>
        </authorList>
    </citation>
    <scope>NUCLEOTIDE SEQUENCE [LARGE SCALE GENOMIC DNA]</scope>
    <source>
        <strain evidence="7 8">NLcol2</strain>
    </source>
</reference>
<keyword evidence="8" id="KW-1185">Reference proteome</keyword>
<evidence type="ECO:0000256" key="2">
    <source>
        <dbReference type="ARBA" id="ARBA00022723"/>
    </source>
</evidence>
<evidence type="ECO:0000256" key="5">
    <source>
        <dbReference type="SAM" id="SignalP"/>
    </source>
</evidence>
<dbReference type="Proteomes" id="UP001290861">
    <property type="component" value="Unassembled WGS sequence"/>
</dbReference>
<dbReference type="InterPro" id="IPR017850">
    <property type="entry name" value="Alkaline_phosphatase_core_sf"/>
</dbReference>
<comment type="caution">
    <text evidence="7">The sequence shown here is derived from an EMBL/GenBank/DDBJ whole genome shotgun (WGS) entry which is preliminary data.</text>
</comment>
<keyword evidence="2" id="KW-0479">Metal-binding</keyword>
<sequence>MKTVLLAISCSIMAYCTMAAARPNVVLLITDDQGYGDLSCHGNPVLKTPNLDKLHEQSVRLTDFHLDPMCAPSRTALLTGRYSARAGVWSTLNGCYIPPRTEVTLGHLFSANGYDTSMFGKWHLGDAYPYSARYRGFNYVVRHGAGVVGEVPDHWGNTYFNDTYLKNGEWEQFDGYCTDVWFEEAIKHIKSVKGKPFFCYLAPNAPHNPFNVDERYSKPYLNAGVPEQRARFYGMIANIDENVGRLLSFLEEEGLAENTIILFMGDNGTSGGADIVWKTSMVKDGYNAGMRGKKMKPYEGGHRNSCFIRWPAGGISGGRDVGGLSAHFDLFPTLAELCDLNIPSAAKLDGISLAPQLRGDESVCPERTLVTHNMQLVEPVKYKDFCVMDSRWRLVSPGLSEKTELFDIQADPGQLKDLSADYPEVAKRLRKKYDAWWNEMLPVFGTVSRHVVGSPHENPMELNCHSWKTPSKEMSYDQLHVRQGIAINDAYWPIEIERAGRYRIELRRWPRDADVPIVGTVPALHKPFCDPLPAGKVYPIVKARLAVQDFDLTIPVSTADKAAVFELEFKAGQSRLQAWFAFDADQTINAYYVTVRWLGP</sequence>
<evidence type="ECO:0000256" key="1">
    <source>
        <dbReference type="ARBA" id="ARBA00008779"/>
    </source>
</evidence>
<organism evidence="7 8">
    <name type="scientific">Pontiella agarivorans</name>
    <dbReference type="NCBI Taxonomy" id="3038953"/>
    <lineage>
        <taxon>Bacteria</taxon>
        <taxon>Pseudomonadati</taxon>
        <taxon>Kiritimatiellota</taxon>
        <taxon>Kiritimatiellia</taxon>
        <taxon>Kiritimatiellales</taxon>
        <taxon>Pontiellaceae</taxon>
        <taxon>Pontiella</taxon>
    </lineage>
</organism>
<evidence type="ECO:0000256" key="3">
    <source>
        <dbReference type="ARBA" id="ARBA00022801"/>
    </source>
</evidence>
<dbReference type="Pfam" id="PF00884">
    <property type="entry name" value="Sulfatase"/>
    <property type="match status" value="1"/>
</dbReference>
<keyword evidence="4" id="KW-0106">Calcium</keyword>
<name>A0ABU5MXZ1_9BACT</name>
<evidence type="ECO:0000259" key="6">
    <source>
        <dbReference type="Pfam" id="PF00884"/>
    </source>
</evidence>
<evidence type="ECO:0000313" key="8">
    <source>
        <dbReference type="Proteomes" id="UP001290861"/>
    </source>
</evidence>
<dbReference type="PROSITE" id="PS00523">
    <property type="entry name" value="SULFATASE_1"/>
    <property type="match status" value="1"/>
</dbReference>
<dbReference type="InterPro" id="IPR000917">
    <property type="entry name" value="Sulfatase_N"/>
</dbReference>
<feature type="chain" id="PRO_5047259412" evidence="5">
    <location>
        <begin position="22"/>
        <end position="600"/>
    </location>
</feature>
<dbReference type="PANTHER" id="PTHR42693:SF53">
    <property type="entry name" value="ENDO-4-O-SULFATASE"/>
    <property type="match status" value="1"/>
</dbReference>
<dbReference type="SUPFAM" id="SSF53649">
    <property type="entry name" value="Alkaline phosphatase-like"/>
    <property type="match status" value="1"/>
</dbReference>
<dbReference type="CDD" id="cd16146">
    <property type="entry name" value="ARS_like"/>
    <property type="match status" value="1"/>
</dbReference>
<dbReference type="RefSeq" id="WP_322608856.1">
    <property type="nucleotide sequence ID" value="NZ_JARVCO010000010.1"/>
</dbReference>
<protein>
    <submittedName>
        <fullName evidence="7">Arylsulfatase</fullName>
    </submittedName>
</protein>
<dbReference type="InterPro" id="IPR050738">
    <property type="entry name" value="Sulfatase"/>
</dbReference>
<accession>A0ABU5MXZ1</accession>
<dbReference type="EMBL" id="JARVCO010000010">
    <property type="protein sequence ID" value="MDZ8119067.1"/>
    <property type="molecule type" value="Genomic_DNA"/>
</dbReference>
<keyword evidence="5" id="KW-0732">Signal</keyword>
<comment type="similarity">
    <text evidence="1">Belongs to the sulfatase family.</text>
</comment>
<evidence type="ECO:0000313" key="7">
    <source>
        <dbReference type="EMBL" id="MDZ8119067.1"/>
    </source>
</evidence>
<dbReference type="PANTHER" id="PTHR42693">
    <property type="entry name" value="ARYLSULFATASE FAMILY MEMBER"/>
    <property type="match status" value="1"/>
</dbReference>
<evidence type="ECO:0000256" key="4">
    <source>
        <dbReference type="ARBA" id="ARBA00022837"/>
    </source>
</evidence>
<dbReference type="Gene3D" id="3.30.1120.10">
    <property type="match status" value="1"/>
</dbReference>
<dbReference type="Gene3D" id="3.40.720.10">
    <property type="entry name" value="Alkaline Phosphatase, subunit A"/>
    <property type="match status" value="1"/>
</dbReference>
<proteinExistence type="inferred from homology"/>
<feature type="signal peptide" evidence="5">
    <location>
        <begin position="1"/>
        <end position="21"/>
    </location>
</feature>
<dbReference type="InterPro" id="IPR024607">
    <property type="entry name" value="Sulfatase_CS"/>
</dbReference>
<keyword evidence="3" id="KW-0378">Hydrolase</keyword>